<evidence type="ECO:0000313" key="1">
    <source>
        <dbReference type="EMBL" id="MFC3970407.1"/>
    </source>
</evidence>
<keyword evidence="2" id="KW-1185">Reference proteome</keyword>
<sequence length="202" mass="22135">MSEPAVQFRILKLFICGILELMQSRVITLCLSACLALYPLVGAEARTLRFEVKSQELSQVIDIVADLAGIPVQKLGEVPGRLEKWSAHGEGIAVFQKLAQDANLFFAYDGTKAIIAASSEVKTTFLPLGSYDWIAAQNIVKTLYPIVPERTLRFDKATGMLTIRGPQLFNDTIAAVLTKPQNSTIKVIRGGALQEISPKSMR</sequence>
<proteinExistence type="predicted"/>
<evidence type="ECO:0000313" key="2">
    <source>
        <dbReference type="Proteomes" id="UP001595697"/>
    </source>
</evidence>
<organism evidence="1 2">
    <name type="scientific">Rhizobium lemnae</name>
    <dbReference type="NCBI Taxonomy" id="1214924"/>
    <lineage>
        <taxon>Bacteria</taxon>
        <taxon>Pseudomonadati</taxon>
        <taxon>Pseudomonadota</taxon>
        <taxon>Alphaproteobacteria</taxon>
        <taxon>Hyphomicrobiales</taxon>
        <taxon>Rhizobiaceae</taxon>
        <taxon>Rhizobium/Agrobacterium group</taxon>
        <taxon>Rhizobium</taxon>
    </lineage>
</organism>
<accession>A0ABV8ECV2</accession>
<comment type="caution">
    <text evidence="1">The sequence shown here is derived from an EMBL/GenBank/DDBJ whole genome shotgun (WGS) entry which is preliminary data.</text>
</comment>
<dbReference type="Proteomes" id="UP001595697">
    <property type="component" value="Unassembled WGS sequence"/>
</dbReference>
<dbReference type="RefSeq" id="WP_247262778.1">
    <property type="nucleotide sequence ID" value="NZ_JALJQZ010000074.1"/>
</dbReference>
<dbReference type="EMBL" id="JBHSBD010000101">
    <property type="protein sequence ID" value="MFC3970407.1"/>
    <property type="molecule type" value="Genomic_DNA"/>
</dbReference>
<name>A0ABV8ECV2_9HYPH</name>
<protein>
    <submittedName>
        <fullName evidence="1">Uncharacterized protein</fullName>
    </submittedName>
</protein>
<reference evidence="2" key="1">
    <citation type="journal article" date="2019" name="Int. J. Syst. Evol. Microbiol.">
        <title>The Global Catalogue of Microorganisms (GCM) 10K type strain sequencing project: providing services to taxonomists for standard genome sequencing and annotation.</title>
        <authorList>
            <consortium name="The Broad Institute Genomics Platform"/>
            <consortium name="The Broad Institute Genome Sequencing Center for Infectious Disease"/>
            <person name="Wu L."/>
            <person name="Ma J."/>
        </authorList>
    </citation>
    <scope>NUCLEOTIDE SEQUENCE [LARGE SCALE GENOMIC DNA]</scope>
    <source>
        <strain evidence="2">TBRC 5781</strain>
    </source>
</reference>
<gene>
    <name evidence="1" type="ORF">ACFOVS_20190</name>
</gene>